<dbReference type="AlphaFoldDB" id="A0A7X0VVP0"/>
<sequence>MPTIPGFPQNWLEEHKRWHHARHSMDLNRLPTGYGQDFLTFHRAYIRKALEWYASTGQDMRLVAPWNSVPEPIRQAACYDRQAEWRILNRPDTFANSDELGRFIEASGLHGCMHQEAAALYGEPDLLDFDISPRSTVFYHIHGMVDRWWQNWEGLGRFREGMPYWSGRFYREDGEVLHYRKQDRTWWLASPETPIDDLATGIVQDGVRLEWGAVGDSTAFGSVEDGRPFRVWDSDGDGRLEIVFRHPKDGTWWEGSVHSGRLSWIPIRLERTGLPSQRADSLTARSRRKRKIPT</sequence>
<reference evidence="2 3" key="1">
    <citation type="submission" date="2020-08" db="EMBL/GenBank/DDBJ databases">
        <title>Cohnella phylogeny.</title>
        <authorList>
            <person name="Dunlap C."/>
        </authorList>
    </citation>
    <scope>NUCLEOTIDE SEQUENCE [LARGE SCALE GENOMIC DNA]</scope>
    <source>
        <strain evidence="2 3">CBP 2801</strain>
    </source>
</reference>
<dbReference type="SUPFAM" id="SSF48056">
    <property type="entry name" value="Di-copper centre-containing domain"/>
    <property type="match status" value="1"/>
</dbReference>
<dbReference type="InterPro" id="IPR002227">
    <property type="entry name" value="Tyrosinase_Cu-bd"/>
</dbReference>
<dbReference type="EMBL" id="JACJVO010000005">
    <property type="protein sequence ID" value="MBB6730073.1"/>
    <property type="molecule type" value="Genomic_DNA"/>
</dbReference>
<dbReference type="Pfam" id="PF00264">
    <property type="entry name" value="Tyrosinase"/>
    <property type="match status" value="1"/>
</dbReference>
<organism evidence="2 3">
    <name type="scientific">Cohnella zeiphila</name>
    <dbReference type="NCBI Taxonomy" id="2761120"/>
    <lineage>
        <taxon>Bacteria</taxon>
        <taxon>Bacillati</taxon>
        <taxon>Bacillota</taxon>
        <taxon>Bacilli</taxon>
        <taxon>Bacillales</taxon>
        <taxon>Paenibacillaceae</taxon>
        <taxon>Cohnella</taxon>
    </lineage>
</organism>
<protein>
    <recommendedName>
        <fullName evidence="1">Tyrosinase copper-binding domain-containing protein</fullName>
    </recommendedName>
</protein>
<gene>
    <name evidence="2" type="ORF">H7C18_04110</name>
</gene>
<accession>A0A7X0VVP0</accession>
<evidence type="ECO:0000313" key="2">
    <source>
        <dbReference type="EMBL" id="MBB6730073.1"/>
    </source>
</evidence>
<evidence type="ECO:0000259" key="1">
    <source>
        <dbReference type="Pfam" id="PF00264"/>
    </source>
</evidence>
<name>A0A7X0VVP0_9BACL</name>
<proteinExistence type="predicted"/>
<comment type="caution">
    <text evidence="2">The sequence shown here is derived from an EMBL/GenBank/DDBJ whole genome shotgun (WGS) entry which is preliminary data.</text>
</comment>
<dbReference type="RefSeq" id="WP_185127748.1">
    <property type="nucleotide sequence ID" value="NZ_JACJVO010000005.1"/>
</dbReference>
<keyword evidence="3" id="KW-1185">Reference proteome</keyword>
<evidence type="ECO:0000313" key="3">
    <source>
        <dbReference type="Proteomes" id="UP000564644"/>
    </source>
</evidence>
<dbReference type="InterPro" id="IPR008922">
    <property type="entry name" value="Di-copper_centre_dom_sf"/>
</dbReference>
<dbReference type="Gene3D" id="1.10.1280.10">
    <property type="entry name" value="Di-copper center containing domain from catechol oxidase"/>
    <property type="match status" value="1"/>
</dbReference>
<feature type="domain" description="Tyrosinase copper-binding" evidence="1">
    <location>
        <begin position="93"/>
        <end position="153"/>
    </location>
</feature>
<dbReference type="Proteomes" id="UP000564644">
    <property type="component" value="Unassembled WGS sequence"/>
</dbReference>